<feature type="transmembrane region" description="Helical" evidence="6">
    <location>
        <begin position="83"/>
        <end position="101"/>
    </location>
</feature>
<name>A0A0U4NGC1_9BACL</name>
<dbReference type="Pfam" id="PF01925">
    <property type="entry name" value="TauE"/>
    <property type="match status" value="1"/>
</dbReference>
<feature type="transmembrane region" description="Helical" evidence="6">
    <location>
        <begin position="107"/>
        <end position="125"/>
    </location>
</feature>
<evidence type="ECO:0000313" key="8">
    <source>
        <dbReference type="Proteomes" id="UP000217696"/>
    </source>
</evidence>
<organism evidence="7 8">
    <name type="scientific">Aneurinibacillus soli</name>
    <dbReference type="NCBI Taxonomy" id="1500254"/>
    <lineage>
        <taxon>Bacteria</taxon>
        <taxon>Bacillati</taxon>
        <taxon>Bacillota</taxon>
        <taxon>Bacilli</taxon>
        <taxon>Bacillales</taxon>
        <taxon>Paenibacillaceae</taxon>
        <taxon>Aneurinibacillus group</taxon>
        <taxon>Aneurinibacillus</taxon>
    </lineage>
</organism>
<dbReference type="PANTHER" id="PTHR43701:SF13">
    <property type="entry name" value="MEMBRANE TRANSPORTER PROTEIN YRKJ-RELATED"/>
    <property type="match status" value="1"/>
</dbReference>
<evidence type="ECO:0000313" key="7">
    <source>
        <dbReference type="EMBL" id="BAU27796.1"/>
    </source>
</evidence>
<feature type="transmembrane region" description="Helical" evidence="6">
    <location>
        <begin position="208"/>
        <end position="226"/>
    </location>
</feature>
<dbReference type="EMBL" id="AP017312">
    <property type="protein sequence ID" value="BAU27796.1"/>
    <property type="molecule type" value="Genomic_DNA"/>
</dbReference>
<evidence type="ECO:0000256" key="6">
    <source>
        <dbReference type="RuleBase" id="RU363041"/>
    </source>
</evidence>
<keyword evidence="4 6" id="KW-1133">Transmembrane helix</keyword>
<dbReference type="AlphaFoldDB" id="A0A0U4NGC1"/>
<evidence type="ECO:0000256" key="3">
    <source>
        <dbReference type="ARBA" id="ARBA00022692"/>
    </source>
</evidence>
<feature type="transmembrane region" description="Helical" evidence="6">
    <location>
        <begin position="52"/>
        <end position="71"/>
    </location>
</feature>
<dbReference type="InterPro" id="IPR051598">
    <property type="entry name" value="TSUP/Inactive_protease-like"/>
</dbReference>
<dbReference type="InterPro" id="IPR002781">
    <property type="entry name" value="TM_pro_TauE-like"/>
</dbReference>
<feature type="transmembrane region" description="Helical" evidence="6">
    <location>
        <begin position="178"/>
        <end position="196"/>
    </location>
</feature>
<comment type="subcellular location">
    <subcellularLocation>
        <location evidence="6">Cell membrane</location>
        <topology evidence="6">Multi-pass membrane protein</topology>
    </subcellularLocation>
    <subcellularLocation>
        <location evidence="1">Membrane</location>
        <topology evidence="1">Multi-pass membrane protein</topology>
    </subcellularLocation>
</comment>
<dbReference type="RefSeq" id="WP_096465415.1">
    <property type="nucleotide sequence ID" value="NZ_AP017312.1"/>
</dbReference>
<proteinExistence type="inferred from homology"/>
<evidence type="ECO:0000256" key="4">
    <source>
        <dbReference type="ARBA" id="ARBA00022989"/>
    </source>
</evidence>
<gene>
    <name evidence="7" type="ORF">CB4_01970</name>
</gene>
<comment type="similarity">
    <text evidence="2 6">Belongs to the 4-toluene sulfonate uptake permease (TSUP) (TC 2.A.102) family.</text>
</comment>
<feature type="transmembrane region" description="Helical" evidence="6">
    <location>
        <begin position="7"/>
        <end position="32"/>
    </location>
</feature>
<feature type="transmembrane region" description="Helical" evidence="6">
    <location>
        <begin position="238"/>
        <end position="256"/>
    </location>
</feature>
<dbReference type="OrthoDB" id="9792581at2"/>
<evidence type="ECO:0000256" key="5">
    <source>
        <dbReference type="ARBA" id="ARBA00023136"/>
    </source>
</evidence>
<accession>A0A0U4NGC1</accession>
<keyword evidence="5 6" id="KW-0472">Membrane</keyword>
<reference evidence="7 8" key="1">
    <citation type="submission" date="2015-12" db="EMBL/GenBank/DDBJ databases">
        <title>Genome sequence of Aneurinibacillus soli.</title>
        <authorList>
            <person name="Lee J.S."/>
            <person name="Lee K.C."/>
            <person name="Kim K.K."/>
            <person name="Lee B.W."/>
        </authorList>
    </citation>
    <scope>NUCLEOTIDE SEQUENCE [LARGE SCALE GENOMIC DNA]</scope>
    <source>
        <strain evidence="7 8">CB4</strain>
    </source>
</reference>
<keyword evidence="8" id="KW-1185">Reference proteome</keyword>
<evidence type="ECO:0000256" key="2">
    <source>
        <dbReference type="ARBA" id="ARBA00009142"/>
    </source>
</evidence>
<keyword evidence="6" id="KW-1003">Cell membrane</keyword>
<protein>
    <recommendedName>
        <fullName evidence="6">Probable membrane transporter protein</fullName>
    </recommendedName>
</protein>
<evidence type="ECO:0000256" key="1">
    <source>
        <dbReference type="ARBA" id="ARBA00004141"/>
    </source>
</evidence>
<dbReference type="KEGG" id="asoc:CB4_01970"/>
<dbReference type="PANTHER" id="PTHR43701">
    <property type="entry name" value="MEMBRANE TRANSPORTER PROTEIN MJ0441-RELATED"/>
    <property type="match status" value="1"/>
</dbReference>
<dbReference type="GO" id="GO:0005886">
    <property type="term" value="C:plasma membrane"/>
    <property type="evidence" value="ECO:0007669"/>
    <property type="project" value="UniProtKB-SubCell"/>
</dbReference>
<sequence>MTVSLAITLFLIGFIGSFLSGMLGIGGAIINYPMLLFLPAMLGVADYSAHEVSGMIAIQVFFASLSGVLALRKENVMNDRLIVYMGTSIIVGSLAGGYGGRYLSEELVNMIYAILATIAAIMMFIPRKGNDDNHGTERIEFNRVIAVISAVIVGISSGVVGAGGAFILVPIMLTVLRIPARITIASSLAITFISSIGSSVGKLMAGHILFWPTVVIVLASVLAAPLGTKVSKRMNAKALQLILAILIVGTAMKIWIDLFSK</sequence>
<keyword evidence="3 6" id="KW-0812">Transmembrane</keyword>
<dbReference type="Proteomes" id="UP000217696">
    <property type="component" value="Chromosome"/>
</dbReference>
<feature type="transmembrane region" description="Helical" evidence="6">
    <location>
        <begin position="145"/>
        <end position="172"/>
    </location>
</feature>